<dbReference type="AlphaFoldDB" id="A0A830GHB9"/>
<protein>
    <recommendedName>
        <fullName evidence="2">DUF8100 domain-containing protein</fullName>
    </recommendedName>
</protein>
<evidence type="ECO:0000313" key="4">
    <source>
        <dbReference type="Proteomes" id="UP000608850"/>
    </source>
</evidence>
<keyword evidence="1" id="KW-0812">Transmembrane</keyword>
<feature type="transmembrane region" description="Helical" evidence="1">
    <location>
        <begin position="105"/>
        <end position="125"/>
    </location>
</feature>
<comment type="caution">
    <text evidence="3">The sequence shown here is derived from an EMBL/GenBank/DDBJ whole genome shotgun (WGS) entry which is preliminary data.</text>
</comment>
<evidence type="ECO:0000256" key="1">
    <source>
        <dbReference type="SAM" id="Phobius"/>
    </source>
</evidence>
<dbReference type="Proteomes" id="UP000608850">
    <property type="component" value="Unassembled WGS sequence"/>
</dbReference>
<feature type="transmembrane region" description="Helical" evidence="1">
    <location>
        <begin position="137"/>
        <end position="158"/>
    </location>
</feature>
<keyword evidence="1" id="KW-0472">Membrane</keyword>
<proteinExistence type="predicted"/>
<dbReference type="InterPro" id="IPR058413">
    <property type="entry name" value="DUF8100"/>
</dbReference>
<keyword evidence="4" id="KW-1185">Reference proteome</keyword>
<gene>
    <name evidence="3" type="ORF">GCM10009021_30690</name>
</gene>
<evidence type="ECO:0000259" key="2">
    <source>
        <dbReference type="Pfam" id="PF26402"/>
    </source>
</evidence>
<name>A0A830GHB9_9EURY</name>
<evidence type="ECO:0000313" key="3">
    <source>
        <dbReference type="EMBL" id="GGN26298.1"/>
    </source>
</evidence>
<accession>A0A830GHB9</accession>
<sequence length="191" mass="20462">MRLLRLLSAVLVPLGLLLLVLGVFTSDFVATVLGLTTALLGIAFFWVIRQALDAGLDLTAFPVFVMSLVQLGGVLFVFALLTYSLSEIESVSQVVRTGSLPATPLSYIGLLMGVLLGGGVPYLMHRLGEYGQQLSESLPVRLVGFSFTFGTYVLLIVYQPAASLLYAGAYLLSRLVTLLGLFVLSSNQSRA</sequence>
<organism evidence="3 4">
    <name type="scientific">Halarchaeum nitratireducens</name>
    <dbReference type="NCBI Taxonomy" id="489913"/>
    <lineage>
        <taxon>Archaea</taxon>
        <taxon>Methanobacteriati</taxon>
        <taxon>Methanobacteriota</taxon>
        <taxon>Stenosarchaea group</taxon>
        <taxon>Halobacteria</taxon>
        <taxon>Halobacteriales</taxon>
        <taxon>Halobacteriaceae</taxon>
    </lineage>
</organism>
<feature type="domain" description="DUF8100" evidence="2">
    <location>
        <begin position="43"/>
        <end position="183"/>
    </location>
</feature>
<keyword evidence="1" id="KW-1133">Transmembrane helix</keyword>
<feature type="transmembrane region" description="Helical" evidence="1">
    <location>
        <begin position="164"/>
        <end position="184"/>
    </location>
</feature>
<reference evidence="3 4" key="1">
    <citation type="journal article" date="2019" name="Int. J. Syst. Evol. Microbiol.">
        <title>The Global Catalogue of Microorganisms (GCM) 10K type strain sequencing project: providing services to taxonomists for standard genome sequencing and annotation.</title>
        <authorList>
            <consortium name="The Broad Institute Genomics Platform"/>
            <consortium name="The Broad Institute Genome Sequencing Center for Infectious Disease"/>
            <person name="Wu L."/>
            <person name="Ma J."/>
        </authorList>
    </citation>
    <scope>NUCLEOTIDE SEQUENCE [LARGE SCALE GENOMIC DNA]</scope>
    <source>
        <strain evidence="3 4">JCM 16331</strain>
    </source>
</reference>
<dbReference type="Pfam" id="PF26402">
    <property type="entry name" value="DUF8100"/>
    <property type="match status" value="1"/>
</dbReference>
<dbReference type="EMBL" id="BMOQ01000012">
    <property type="protein sequence ID" value="GGN26298.1"/>
    <property type="molecule type" value="Genomic_DNA"/>
</dbReference>
<feature type="transmembrane region" description="Helical" evidence="1">
    <location>
        <begin position="60"/>
        <end position="85"/>
    </location>
</feature>
<feature type="transmembrane region" description="Helical" evidence="1">
    <location>
        <begin position="32"/>
        <end position="48"/>
    </location>
</feature>